<proteinExistence type="predicted"/>
<keyword evidence="3" id="KW-1185">Reference proteome</keyword>
<evidence type="ECO:0000313" key="2">
    <source>
        <dbReference type="EMBL" id="EKF43912.1"/>
    </source>
</evidence>
<reference evidence="2 3" key="1">
    <citation type="journal article" date="2012" name="J. Bacteriol.">
        <title>Genome Sequence of Nitratireductor indicus Type Strain C115.</title>
        <authorList>
            <person name="Lai Q."/>
            <person name="Li G."/>
            <person name="Yu Z."/>
            <person name="Shao Z."/>
        </authorList>
    </citation>
    <scope>NUCLEOTIDE SEQUENCE [LARGE SCALE GENOMIC DNA]</scope>
    <source>
        <strain evidence="2 3">C115</strain>
    </source>
</reference>
<protein>
    <recommendedName>
        <fullName evidence="4">CopG family transcriptional regulator</fullName>
    </recommendedName>
</protein>
<sequence length="76" mass="8298">MSDKIDAGEQEIILTVKSGIVTALDRFIASEGHGQSRAEATEGILRSWLIERGFAQPQDDGDEGRRPEELNAANDD</sequence>
<evidence type="ECO:0000256" key="1">
    <source>
        <dbReference type="SAM" id="MobiDB-lite"/>
    </source>
</evidence>
<evidence type="ECO:0000313" key="3">
    <source>
        <dbReference type="Proteomes" id="UP000007374"/>
    </source>
</evidence>
<dbReference type="PATRIC" id="fig|1231190.3.peg.806"/>
<dbReference type="AlphaFoldDB" id="K2PS62"/>
<name>K2PS62_9HYPH</name>
<dbReference type="EMBL" id="AMSI01000002">
    <property type="protein sequence ID" value="EKF43912.1"/>
    <property type="molecule type" value="Genomic_DNA"/>
</dbReference>
<gene>
    <name evidence="2" type="ORF">NA8A_03850</name>
</gene>
<dbReference type="OrthoDB" id="9804924at2"/>
<feature type="region of interest" description="Disordered" evidence="1">
    <location>
        <begin position="52"/>
        <end position="76"/>
    </location>
</feature>
<accession>K2PS62</accession>
<dbReference type="Proteomes" id="UP000007374">
    <property type="component" value="Unassembled WGS sequence"/>
</dbReference>
<dbReference type="RefSeq" id="WP_009756047.1">
    <property type="nucleotide sequence ID" value="NZ_AMSI01000002.1"/>
</dbReference>
<comment type="caution">
    <text evidence="2">The sequence shown here is derived from an EMBL/GenBank/DDBJ whole genome shotgun (WGS) entry which is preliminary data.</text>
</comment>
<evidence type="ECO:0008006" key="4">
    <source>
        <dbReference type="Google" id="ProtNLM"/>
    </source>
</evidence>
<organism evidence="2 3">
    <name type="scientific">Nitratireductor indicus C115</name>
    <dbReference type="NCBI Taxonomy" id="1231190"/>
    <lineage>
        <taxon>Bacteria</taxon>
        <taxon>Pseudomonadati</taxon>
        <taxon>Pseudomonadota</taxon>
        <taxon>Alphaproteobacteria</taxon>
        <taxon>Hyphomicrobiales</taxon>
        <taxon>Phyllobacteriaceae</taxon>
        <taxon>Nitratireductor</taxon>
    </lineage>
</organism>
<dbReference type="STRING" id="721133.SAMN05216176_101546"/>